<keyword evidence="14" id="KW-1185">Reference proteome</keyword>
<dbReference type="InterPro" id="IPR036779">
    <property type="entry name" value="LysM_dom_sf"/>
</dbReference>
<evidence type="ECO:0000256" key="7">
    <source>
        <dbReference type="ARBA" id="ARBA00023316"/>
    </source>
</evidence>
<feature type="domain" description="LysM" evidence="11">
    <location>
        <begin position="37"/>
        <end position="83"/>
    </location>
</feature>
<feature type="active site" description="Proton donor/acceptor" evidence="9">
    <location>
        <position position="299"/>
    </location>
</feature>
<evidence type="ECO:0000256" key="4">
    <source>
        <dbReference type="ARBA" id="ARBA00022801"/>
    </source>
</evidence>
<dbReference type="CDD" id="cd16913">
    <property type="entry name" value="YkuD_like"/>
    <property type="match status" value="1"/>
</dbReference>
<evidence type="ECO:0000256" key="2">
    <source>
        <dbReference type="ARBA" id="ARBA00005992"/>
    </source>
</evidence>
<dbReference type="SUPFAM" id="SSF54106">
    <property type="entry name" value="LysM domain"/>
    <property type="match status" value="2"/>
</dbReference>
<feature type="domain" description="LysM" evidence="11">
    <location>
        <begin position="145"/>
        <end position="193"/>
    </location>
</feature>
<dbReference type="AlphaFoldDB" id="A0A1I2CX99"/>
<evidence type="ECO:0000313" key="13">
    <source>
        <dbReference type="EMBL" id="SFE72947.1"/>
    </source>
</evidence>
<dbReference type="Pfam" id="PF01476">
    <property type="entry name" value="LysM"/>
    <property type="match status" value="3"/>
</dbReference>
<dbReference type="GO" id="GO:0018104">
    <property type="term" value="P:peptidoglycan-protein cross-linking"/>
    <property type="evidence" value="ECO:0007669"/>
    <property type="project" value="TreeGrafter"/>
</dbReference>
<name>A0A1I2CX99_9BACL</name>
<feature type="chain" id="PRO_5011675746" evidence="10">
    <location>
        <begin position="28"/>
        <end position="340"/>
    </location>
</feature>
<protein>
    <submittedName>
        <fullName evidence="13">LysM domain-containing protein</fullName>
    </submittedName>
</protein>
<evidence type="ECO:0000256" key="6">
    <source>
        <dbReference type="ARBA" id="ARBA00022984"/>
    </source>
</evidence>
<dbReference type="CDD" id="cd00118">
    <property type="entry name" value="LysM"/>
    <property type="match status" value="2"/>
</dbReference>
<reference evidence="14" key="1">
    <citation type="submission" date="2016-10" db="EMBL/GenBank/DDBJ databases">
        <authorList>
            <person name="Varghese N."/>
            <person name="Submissions S."/>
        </authorList>
    </citation>
    <scope>NUCLEOTIDE SEQUENCE [LARGE SCALE GENOMIC DNA]</scope>
    <source>
        <strain evidence="14">CGMCC 1.10784</strain>
    </source>
</reference>
<dbReference type="GO" id="GO:0071555">
    <property type="term" value="P:cell wall organization"/>
    <property type="evidence" value="ECO:0007669"/>
    <property type="project" value="UniProtKB-UniRule"/>
</dbReference>
<dbReference type="InterPro" id="IPR005490">
    <property type="entry name" value="LD_TPept_cat_dom"/>
</dbReference>
<evidence type="ECO:0000256" key="1">
    <source>
        <dbReference type="ARBA" id="ARBA00004752"/>
    </source>
</evidence>
<dbReference type="SUPFAM" id="SSF141523">
    <property type="entry name" value="L,D-transpeptidase catalytic domain-like"/>
    <property type="match status" value="1"/>
</dbReference>
<dbReference type="Gene3D" id="3.10.350.10">
    <property type="entry name" value="LysM domain"/>
    <property type="match status" value="3"/>
</dbReference>
<dbReference type="UniPathway" id="UPA00219"/>
<keyword evidence="7 9" id="KW-0961">Cell wall biogenesis/degradation</keyword>
<dbReference type="GO" id="GO:0016740">
    <property type="term" value="F:transferase activity"/>
    <property type="evidence" value="ECO:0007669"/>
    <property type="project" value="UniProtKB-KW"/>
</dbReference>
<keyword evidence="3" id="KW-0808">Transferase</keyword>
<dbReference type="STRING" id="1045775.SAMN05216378_3864"/>
<proteinExistence type="inferred from homology"/>
<evidence type="ECO:0000256" key="3">
    <source>
        <dbReference type="ARBA" id="ARBA00022679"/>
    </source>
</evidence>
<evidence type="ECO:0000313" key="14">
    <source>
        <dbReference type="Proteomes" id="UP000198855"/>
    </source>
</evidence>
<comment type="pathway">
    <text evidence="8">Glycan biosynthesis.</text>
</comment>
<dbReference type="EMBL" id="FOMT01000004">
    <property type="protein sequence ID" value="SFE72947.1"/>
    <property type="molecule type" value="Genomic_DNA"/>
</dbReference>
<keyword evidence="6 9" id="KW-0573">Peptidoglycan synthesis</keyword>
<evidence type="ECO:0000259" key="12">
    <source>
        <dbReference type="PROSITE" id="PS52029"/>
    </source>
</evidence>
<evidence type="ECO:0000256" key="5">
    <source>
        <dbReference type="ARBA" id="ARBA00022960"/>
    </source>
</evidence>
<dbReference type="GO" id="GO:0071972">
    <property type="term" value="F:peptidoglycan L,D-transpeptidase activity"/>
    <property type="evidence" value="ECO:0007669"/>
    <property type="project" value="TreeGrafter"/>
</dbReference>
<dbReference type="FunFam" id="2.40.440.10:FF:000003">
    <property type="entry name" value="L,D-transpeptidase YciB"/>
    <property type="match status" value="1"/>
</dbReference>
<dbReference type="SMART" id="SM00257">
    <property type="entry name" value="LysM"/>
    <property type="match status" value="3"/>
</dbReference>
<dbReference type="InterPro" id="IPR018392">
    <property type="entry name" value="LysM"/>
</dbReference>
<dbReference type="PROSITE" id="PS51782">
    <property type="entry name" value="LYSM"/>
    <property type="match status" value="3"/>
</dbReference>
<comment type="similarity">
    <text evidence="2">Belongs to the YkuD family.</text>
</comment>
<dbReference type="PROSITE" id="PS52029">
    <property type="entry name" value="LD_TPASE"/>
    <property type="match status" value="1"/>
</dbReference>
<keyword evidence="5 9" id="KW-0133">Cell shape</keyword>
<dbReference type="Gene3D" id="2.40.440.10">
    <property type="entry name" value="L,D-transpeptidase catalytic domain-like"/>
    <property type="match status" value="1"/>
</dbReference>
<dbReference type="Proteomes" id="UP000198855">
    <property type="component" value="Unassembled WGS sequence"/>
</dbReference>
<feature type="active site" description="Nucleophile" evidence="9">
    <location>
        <position position="315"/>
    </location>
</feature>
<feature type="domain" description="LysM" evidence="11">
    <location>
        <begin position="90"/>
        <end position="138"/>
    </location>
</feature>
<evidence type="ECO:0000256" key="9">
    <source>
        <dbReference type="PROSITE-ProRule" id="PRU01373"/>
    </source>
</evidence>
<dbReference type="PANTHER" id="PTHR30582">
    <property type="entry name" value="L,D-TRANSPEPTIDASE"/>
    <property type="match status" value="1"/>
</dbReference>
<dbReference type="InterPro" id="IPR038063">
    <property type="entry name" value="Transpep_catalytic_dom"/>
</dbReference>
<dbReference type="Pfam" id="PF03734">
    <property type="entry name" value="YkuD"/>
    <property type="match status" value="1"/>
</dbReference>
<dbReference type="InterPro" id="IPR050979">
    <property type="entry name" value="LD-transpeptidase"/>
</dbReference>
<dbReference type="GO" id="GO:0008360">
    <property type="term" value="P:regulation of cell shape"/>
    <property type="evidence" value="ECO:0007669"/>
    <property type="project" value="UniProtKB-UniRule"/>
</dbReference>
<dbReference type="GO" id="GO:0005576">
    <property type="term" value="C:extracellular region"/>
    <property type="evidence" value="ECO:0007669"/>
    <property type="project" value="TreeGrafter"/>
</dbReference>
<accession>A0A1I2CX99</accession>
<gene>
    <name evidence="13" type="ORF">SAMN05216378_3864</name>
</gene>
<feature type="signal peptide" evidence="10">
    <location>
        <begin position="1"/>
        <end position="27"/>
    </location>
</feature>
<comment type="pathway">
    <text evidence="1 9">Cell wall biogenesis; peptidoglycan biosynthesis.</text>
</comment>
<evidence type="ECO:0000259" key="11">
    <source>
        <dbReference type="PROSITE" id="PS51782"/>
    </source>
</evidence>
<keyword evidence="10" id="KW-0732">Signal</keyword>
<feature type="domain" description="L,D-TPase catalytic" evidence="12">
    <location>
        <begin position="215"/>
        <end position="339"/>
    </location>
</feature>
<dbReference type="PANTHER" id="PTHR30582:SF4">
    <property type="entry name" value="L,D-TRANSPEPTIDASE YQJB-RELATED"/>
    <property type="match status" value="1"/>
</dbReference>
<evidence type="ECO:0000256" key="8">
    <source>
        <dbReference type="ARBA" id="ARBA00060592"/>
    </source>
</evidence>
<keyword evidence="4" id="KW-0378">Hydrolase</keyword>
<evidence type="ECO:0000256" key="10">
    <source>
        <dbReference type="SAM" id="SignalP"/>
    </source>
</evidence>
<sequence length="340" mass="36997">MSRQSKWVLCMIMVMMALVSYPGSSSAEALKASGMTISYAVQPGDTLFSISKKYYLTGNYEQVAKANGLNSKTGLKAGAVLKLKNPLVMDYYEVQQGDTLFAITKRYFNRSNYMNVLMTYNGISDPNTELKIGMTLRIPLRSGEGRHHVVKGDTMYSLSARYFKAQDYQKAVAQTNGVGTASSLIQAGQQLQIPNPYYMVASSTAAVSAAVSAKLSIDIDITRNKLYVKSGETVKKTFDIASGKKPGLTPTGSFEIMTKIENPWYSAKGIPGGDPKNPLGSRWLGLSVPNTQGTKYGIHGTNAPSSIGTNASTGCIRMLNEDVEWLYDMVPNGTKVKIHK</sequence>
<organism evidence="13 14">
    <name type="scientific">Paenibacillus catalpae</name>
    <dbReference type="NCBI Taxonomy" id="1045775"/>
    <lineage>
        <taxon>Bacteria</taxon>
        <taxon>Bacillati</taxon>
        <taxon>Bacillota</taxon>
        <taxon>Bacilli</taxon>
        <taxon>Bacillales</taxon>
        <taxon>Paenibacillaceae</taxon>
        <taxon>Paenibacillus</taxon>
    </lineage>
</organism>